<gene>
    <name evidence="2" type="ORF">DAMO_2092</name>
</gene>
<dbReference type="KEGG" id="mox:DAMO_2092"/>
<feature type="transmembrane region" description="Helical" evidence="1">
    <location>
        <begin position="30"/>
        <end position="49"/>
    </location>
</feature>
<evidence type="ECO:0000256" key="1">
    <source>
        <dbReference type="SAM" id="Phobius"/>
    </source>
</evidence>
<dbReference type="Proteomes" id="UP000006898">
    <property type="component" value="Chromosome"/>
</dbReference>
<dbReference type="EMBL" id="FP565575">
    <property type="protein sequence ID" value="CBE69142.1"/>
    <property type="molecule type" value="Genomic_DNA"/>
</dbReference>
<reference evidence="2 3" key="1">
    <citation type="journal article" date="2010" name="Nature">
        <title>Nitrite-driven anaerobic methane oxidation by oxygenic bacteria.</title>
        <authorList>
            <person name="Ettwig K.F."/>
            <person name="Butler M.K."/>
            <person name="Le Paslier D."/>
            <person name="Pelletier E."/>
            <person name="Mangenot S."/>
            <person name="Kuypers M.M.M."/>
            <person name="Schreiber F."/>
            <person name="Dutilh B.E."/>
            <person name="Zedelius J."/>
            <person name="de Beer D."/>
            <person name="Gloerich J."/>
            <person name="Wessels H.J.C.T."/>
            <person name="van Allen T."/>
            <person name="Luesken F."/>
            <person name="Wu M."/>
            <person name="van de Pas-Schoonen K.T."/>
            <person name="Op den Camp H.J.M."/>
            <person name="Janssen-Megens E.M."/>
            <person name="Francoijs K-J."/>
            <person name="Stunnenberg H."/>
            <person name="Weissenbach J."/>
            <person name="Jetten M.S.M."/>
            <person name="Strous M."/>
        </authorList>
    </citation>
    <scope>NUCLEOTIDE SEQUENCE [LARGE SCALE GENOMIC DNA]</scope>
</reference>
<dbReference type="AlphaFoldDB" id="D5MHB0"/>
<evidence type="ECO:0000313" key="3">
    <source>
        <dbReference type="Proteomes" id="UP000006898"/>
    </source>
</evidence>
<evidence type="ECO:0000313" key="2">
    <source>
        <dbReference type="EMBL" id="CBE69142.1"/>
    </source>
</evidence>
<keyword evidence="1" id="KW-0472">Membrane</keyword>
<accession>D5MHB0</accession>
<dbReference type="HOGENOM" id="CLU_2583192_0_0_0"/>
<keyword evidence="1" id="KW-0812">Transmembrane</keyword>
<dbReference type="STRING" id="671143.DAMO_2092"/>
<proteinExistence type="predicted"/>
<protein>
    <submittedName>
        <fullName evidence="2">Uncharacterized protein</fullName>
    </submittedName>
</protein>
<keyword evidence="1" id="KW-1133">Transmembrane helix</keyword>
<name>D5MHB0_METO1</name>
<sequence length="80" mass="9292">MGRSPDSRLSLLSAPSRPSSVERLALSVGFWNYTLNTYNLTLVFWTVAFSRFQCRLQLRGSNGLTFYALRRLHRFPCFRS</sequence>
<organism evidence="2 3">
    <name type="scientific">Methylomirabilis oxygeniifera</name>
    <dbReference type="NCBI Taxonomy" id="671143"/>
    <lineage>
        <taxon>Bacteria</taxon>
        <taxon>Candidatus Methylomirabilota</taxon>
        <taxon>Candidatus Methylomirabilia</taxon>
        <taxon>Candidatus Methylomirabilales</taxon>
        <taxon>Candidatus Methylomirabilaceae</taxon>
        <taxon>Candidatus Methylomirabilis</taxon>
    </lineage>
</organism>